<feature type="domain" description="Disease resistance protein At4g27190-like leucine-rich repeats" evidence="6">
    <location>
        <begin position="636"/>
        <end position="725"/>
    </location>
</feature>
<organism evidence="7 8">
    <name type="scientific">Rhodamnia argentea</name>
    <dbReference type="NCBI Taxonomy" id="178133"/>
    <lineage>
        <taxon>Eukaryota</taxon>
        <taxon>Viridiplantae</taxon>
        <taxon>Streptophyta</taxon>
        <taxon>Embryophyta</taxon>
        <taxon>Tracheophyta</taxon>
        <taxon>Spermatophyta</taxon>
        <taxon>Magnoliopsida</taxon>
        <taxon>eudicotyledons</taxon>
        <taxon>Gunneridae</taxon>
        <taxon>Pentapetalae</taxon>
        <taxon>rosids</taxon>
        <taxon>malvids</taxon>
        <taxon>Myrtales</taxon>
        <taxon>Myrtaceae</taxon>
        <taxon>Myrtoideae</taxon>
        <taxon>Myrteae</taxon>
        <taxon>Australasian group</taxon>
        <taxon>Rhodamnia</taxon>
    </lineage>
</organism>
<evidence type="ECO:0000313" key="8">
    <source>
        <dbReference type="RefSeq" id="XP_030512856.2"/>
    </source>
</evidence>
<protein>
    <submittedName>
        <fullName evidence="8">Disease resistance protein At4g27190-like</fullName>
    </submittedName>
</protein>
<dbReference type="Proteomes" id="UP000827889">
    <property type="component" value="Chromosome 5"/>
</dbReference>
<dbReference type="RefSeq" id="XP_030512856.2">
    <property type="nucleotide sequence ID" value="XM_030656996.2"/>
</dbReference>
<proteinExistence type="inferred from homology"/>
<evidence type="ECO:0000256" key="3">
    <source>
        <dbReference type="ARBA" id="ARBA00022821"/>
    </source>
</evidence>
<name>A0A8B8MPP0_9MYRT</name>
<dbReference type="InterPro" id="IPR042197">
    <property type="entry name" value="Apaf_helical"/>
</dbReference>
<dbReference type="PANTHER" id="PTHR33463">
    <property type="entry name" value="NB-ARC DOMAIN-CONTAINING PROTEIN-RELATED"/>
    <property type="match status" value="1"/>
</dbReference>
<dbReference type="Gene3D" id="1.10.8.430">
    <property type="entry name" value="Helical domain of apoptotic protease-activating factors"/>
    <property type="match status" value="1"/>
</dbReference>
<accession>A0A8B8MPP0</accession>
<gene>
    <name evidence="8" type="primary">LOC115726912</name>
</gene>
<dbReference type="PRINTS" id="PR00364">
    <property type="entry name" value="DISEASERSIST"/>
</dbReference>
<evidence type="ECO:0000256" key="1">
    <source>
        <dbReference type="ARBA" id="ARBA00008894"/>
    </source>
</evidence>
<dbReference type="InterPro" id="IPR032675">
    <property type="entry name" value="LRR_dom_sf"/>
</dbReference>
<comment type="similarity">
    <text evidence="1">Belongs to the disease resistance NB-LRR family.</text>
</comment>
<dbReference type="SUPFAM" id="SSF52058">
    <property type="entry name" value="L domain-like"/>
    <property type="match status" value="1"/>
</dbReference>
<dbReference type="Pfam" id="PF00931">
    <property type="entry name" value="NB-ARC"/>
    <property type="match status" value="1"/>
</dbReference>
<sequence length="825" mass="93671">MSVKLRDHVVFESRASMIRNIMDALADNSKSVVGVYGMGGMGKSTLLEDVERMLIEERSFDWVAKADVSKTPNIHTIQGDIAACLKLTDIKKEETISARAKLLRERLEKEGREKKKVLIILDNLWEKLDLKLVGIPCGHDNKAIGCNLLLTSRDQRLLQREMGCDREFLLGGLEKEEARALFERTVGDKVHDNEFKPWVEVALHRCAGVPFLIVAMGKLLKYAALYEWRDTLKKIEKFDHRESNGLIDQMLQWSYDRLEGEAKSLLRLCVVCSVSKPSLENLVRYGFGLGLFQQVSSMEEARDRLHTQIRALQASALLLDSEDVGGFKIHDLVREFVASVSSRDHHPLLVLEDKVESVTELQVNKLESYEAMCFPNMKELPPELNCPELHILLMSTDYESTDYESLYIPDSYFNSMRNLMVLNLAGVRLTRSPSPFQLLANIHTLCFQNCSFEDVAILGNLKRLQILSIVDSKIQRLPKEIGQLVELRSLDLSDCPELEIIEPGVLQSLTNLEELYLKQSFHHWSAGEQTQPTNASLSELNHMKKLCTLHVSIPDPRVLPDDLYVEKLTKYEIRMGKEWRWWKDCNGSRTLELKLDPFRDVLRKVCIKGILDKTNDLLLNKLDGSEQSICALSRKGFPELKHLQVKNSPSVCYILECPSLPALETLLLKNLINLEKIYHNHISIESFSTLKVVRVESCNKMEVLFPCSVVRQLPHLEKIEVVSCELMWGIVEADDDRGKLELPKLHVLKLHGLPNIANFFSAGSSPSRSTSDNQVGTQIVFFNGQQVAFPSLETLEVDGLGNPGFMFSPSMVKSLAQLRNLTMFL</sequence>
<dbReference type="Pfam" id="PF13855">
    <property type="entry name" value="LRR_8"/>
    <property type="match status" value="1"/>
</dbReference>
<reference evidence="8" key="1">
    <citation type="submission" date="2025-08" db="UniProtKB">
        <authorList>
            <consortium name="RefSeq"/>
        </authorList>
    </citation>
    <scope>IDENTIFICATION</scope>
    <source>
        <tissue evidence="8">Leaf</tissue>
    </source>
</reference>
<dbReference type="Gene3D" id="3.40.50.300">
    <property type="entry name" value="P-loop containing nucleotide triphosphate hydrolases"/>
    <property type="match status" value="1"/>
</dbReference>
<dbReference type="InterPro" id="IPR057135">
    <property type="entry name" value="At4g27190-like_LRR"/>
</dbReference>
<keyword evidence="3" id="KW-0611">Plant defense</keyword>
<dbReference type="GO" id="GO:0005524">
    <property type="term" value="F:ATP binding"/>
    <property type="evidence" value="ECO:0007669"/>
    <property type="project" value="UniProtKB-KW"/>
</dbReference>
<dbReference type="GO" id="GO:0043531">
    <property type="term" value="F:ADP binding"/>
    <property type="evidence" value="ECO:0007669"/>
    <property type="project" value="InterPro"/>
</dbReference>
<feature type="domain" description="NB-ARC" evidence="5">
    <location>
        <begin position="16"/>
        <end position="189"/>
    </location>
</feature>
<keyword evidence="4" id="KW-0067">ATP-binding</keyword>
<dbReference type="GeneID" id="115726912"/>
<dbReference type="KEGG" id="rarg:115726912"/>
<dbReference type="Pfam" id="PF23247">
    <property type="entry name" value="LRR_RPS2"/>
    <property type="match status" value="1"/>
</dbReference>
<dbReference type="AlphaFoldDB" id="A0A8B8MPP0"/>
<keyword evidence="2" id="KW-0547">Nucleotide-binding</keyword>
<dbReference type="InterPro" id="IPR001611">
    <property type="entry name" value="Leu-rich_rpt"/>
</dbReference>
<keyword evidence="7" id="KW-1185">Reference proteome</keyword>
<dbReference type="PANTHER" id="PTHR33463:SF203">
    <property type="entry name" value="AAA+ ATPASE DOMAIN-CONTAINING PROTEIN"/>
    <property type="match status" value="1"/>
</dbReference>
<dbReference type="InterPro" id="IPR027417">
    <property type="entry name" value="P-loop_NTPase"/>
</dbReference>
<evidence type="ECO:0000256" key="2">
    <source>
        <dbReference type="ARBA" id="ARBA00022741"/>
    </source>
</evidence>
<dbReference type="GO" id="GO:0006952">
    <property type="term" value="P:defense response"/>
    <property type="evidence" value="ECO:0007669"/>
    <property type="project" value="UniProtKB-KW"/>
</dbReference>
<evidence type="ECO:0000259" key="5">
    <source>
        <dbReference type="Pfam" id="PF00931"/>
    </source>
</evidence>
<dbReference type="InterPro" id="IPR050905">
    <property type="entry name" value="Plant_NBS-LRR"/>
</dbReference>
<dbReference type="InterPro" id="IPR002182">
    <property type="entry name" value="NB-ARC"/>
</dbReference>
<evidence type="ECO:0000313" key="7">
    <source>
        <dbReference type="Proteomes" id="UP000827889"/>
    </source>
</evidence>
<evidence type="ECO:0000259" key="6">
    <source>
        <dbReference type="Pfam" id="PF23247"/>
    </source>
</evidence>
<evidence type="ECO:0000256" key="4">
    <source>
        <dbReference type="ARBA" id="ARBA00022840"/>
    </source>
</evidence>
<dbReference type="SUPFAM" id="SSF52540">
    <property type="entry name" value="P-loop containing nucleoside triphosphate hydrolases"/>
    <property type="match status" value="1"/>
</dbReference>
<dbReference type="Gene3D" id="3.80.10.10">
    <property type="entry name" value="Ribonuclease Inhibitor"/>
    <property type="match status" value="1"/>
</dbReference>